<protein>
    <recommendedName>
        <fullName evidence="3">SGNH/GDSL hydrolase family protein</fullName>
    </recommendedName>
</protein>
<organism evidence="1 2">
    <name type="scientific">Gaetbulibacter aestuarii</name>
    <dbReference type="NCBI Taxonomy" id="1502358"/>
    <lineage>
        <taxon>Bacteria</taxon>
        <taxon>Pseudomonadati</taxon>
        <taxon>Bacteroidota</taxon>
        <taxon>Flavobacteriia</taxon>
        <taxon>Flavobacteriales</taxon>
        <taxon>Flavobacteriaceae</taxon>
        <taxon>Gaetbulibacter</taxon>
    </lineage>
</organism>
<name>A0ABW7N0U8_9FLAO</name>
<dbReference type="RefSeq" id="WP_344741881.1">
    <property type="nucleotide sequence ID" value="NZ_BAABAY010000006.1"/>
</dbReference>
<dbReference type="EMBL" id="JBAWKB010000004">
    <property type="protein sequence ID" value="MFH6772686.1"/>
    <property type="molecule type" value="Genomic_DNA"/>
</dbReference>
<accession>A0ABW7N0U8</accession>
<proteinExistence type="predicted"/>
<gene>
    <name evidence="1" type="ORF">V8G58_12145</name>
</gene>
<keyword evidence="2" id="KW-1185">Reference proteome</keyword>
<evidence type="ECO:0000313" key="2">
    <source>
        <dbReference type="Proteomes" id="UP001610100"/>
    </source>
</evidence>
<comment type="caution">
    <text evidence="1">The sequence shown here is derived from an EMBL/GenBank/DDBJ whole genome shotgun (WGS) entry which is preliminary data.</text>
</comment>
<dbReference type="InterPro" id="IPR036514">
    <property type="entry name" value="SGNH_hydro_sf"/>
</dbReference>
<sequence length="324" mass="38735">MKRFVKKIFIFLSILILLSFLIDLAISSVLRNDHQRFAGEFNVWNDIYTSKVDCAIAIYGSSRADMDFDPQIIEKKTTESCYNFGMDGHHFWLEYLRHREFLKFNKKPQLIIVSLDIFGLEKRKELYNYGQFLPYMLWNKDIYNFTKSYEGFNKFDYFIPLIRYSGEGKVLKSCVYTILDKNNKKLRFKGHMAMDIPWNSDLEKAKKIHDSLVFKIEKEPKLLFKKFIKECQKKNIQLIFMYPPEYIEGQRIVANRKVIMDYYVKISKEYNIPLFDFSNDQMSFQKKYFYNANHLNKIGAQLFSEKVADTILKYNLQNSLTKKL</sequence>
<reference evidence="1 2" key="1">
    <citation type="submission" date="2024-02" db="EMBL/GenBank/DDBJ databases">
        <title>A Gaetbulibacter species isolated from tidal flats and genomic insights of their niches.</title>
        <authorList>
            <person name="Ye Y."/>
        </authorList>
    </citation>
    <scope>NUCLEOTIDE SEQUENCE [LARGE SCALE GENOMIC DNA]</scope>
    <source>
        <strain evidence="1 2">KYW382</strain>
    </source>
</reference>
<dbReference type="Gene3D" id="3.40.50.1110">
    <property type="entry name" value="SGNH hydrolase"/>
    <property type="match status" value="1"/>
</dbReference>
<dbReference type="SUPFAM" id="SSF52266">
    <property type="entry name" value="SGNH hydrolase"/>
    <property type="match status" value="1"/>
</dbReference>
<evidence type="ECO:0008006" key="3">
    <source>
        <dbReference type="Google" id="ProtNLM"/>
    </source>
</evidence>
<dbReference type="Proteomes" id="UP001610100">
    <property type="component" value="Unassembled WGS sequence"/>
</dbReference>
<evidence type="ECO:0000313" key="1">
    <source>
        <dbReference type="EMBL" id="MFH6772686.1"/>
    </source>
</evidence>